<dbReference type="GO" id="GO:0061798">
    <property type="term" value="F:GTP 3',8'-cyclase activity"/>
    <property type="evidence" value="ECO:0007669"/>
    <property type="project" value="UniProtKB-EC"/>
</dbReference>
<keyword evidence="11 14" id="KW-0456">Lyase</keyword>
<keyword evidence="4" id="KW-0949">S-adenosyl-L-methionine</keyword>
<dbReference type="SFLD" id="SFLDG01383">
    <property type="entry name" value="cyclic_pyranopterin_phosphate"/>
    <property type="match status" value="1"/>
</dbReference>
<dbReference type="InterPro" id="IPR058240">
    <property type="entry name" value="rSAM_sf"/>
</dbReference>
<dbReference type="CDD" id="cd01335">
    <property type="entry name" value="Radical_SAM"/>
    <property type="match status" value="1"/>
</dbReference>
<dbReference type="GO" id="GO:0051539">
    <property type="term" value="F:4 iron, 4 sulfur cluster binding"/>
    <property type="evidence" value="ECO:0007669"/>
    <property type="project" value="UniProtKB-KW"/>
</dbReference>
<name>A0A9X1UZR8_9FLAO</name>
<dbReference type="InterPro" id="IPR040064">
    <property type="entry name" value="MoaA-like"/>
</dbReference>
<evidence type="ECO:0000256" key="7">
    <source>
        <dbReference type="ARBA" id="ARBA00023004"/>
    </source>
</evidence>
<evidence type="ECO:0000256" key="1">
    <source>
        <dbReference type="ARBA" id="ARBA00001966"/>
    </source>
</evidence>
<dbReference type="InterPro" id="IPR000385">
    <property type="entry name" value="MoaA_NifB_PqqE_Fe-S-bd_CS"/>
</dbReference>
<comment type="caution">
    <text evidence="14">The sequence shown here is derived from an EMBL/GenBank/DDBJ whole genome shotgun (WGS) entry which is preliminary data.</text>
</comment>
<keyword evidence="5" id="KW-0479">Metal-binding</keyword>
<protein>
    <recommendedName>
        <fullName evidence="2">GTP 3',8-cyclase</fullName>
        <ecNumber evidence="2">4.1.99.22</ecNumber>
    </recommendedName>
</protein>
<gene>
    <name evidence="14" type="primary">moaA</name>
    <name evidence="14" type="ORF">LU635_14770</name>
</gene>
<dbReference type="PANTHER" id="PTHR22960">
    <property type="entry name" value="MOLYBDOPTERIN COFACTOR SYNTHESIS PROTEIN A"/>
    <property type="match status" value="1"/>
</dbReference>
<evidence type="ECO:0000313" key="14">
    <source>
        <dbReference type="EMBL" id="MCG9972911.1"/>
    </source>
</evidence>
<dbReference type="InterPro" id="IPR010505">
    <property type="entry name" value="MoaA_twitch"/>
</dbReference>
<organism evidence="14 15">
    <name type="scientific">Christiangramia crocea</name>
    <dbReference type="NCBI Taxonomy" id="2904124"/>
    <lineage>
        <taxon>Bacteria</taxon>
        <taxon>Pseudomonadati</taxon>
        <taxon>Bacteroidota</taxon>
        <taxon>Flavobacteriia</taxon>
        <taxon>Flavobacteriales</taxon>
        <taxon>Flavobacteriaceae</taxon>
        <taxon>Christiangramia</taxon>
    </lineage>
</organism>
<evidence type="ECO:0000256" key="3">
    <source>
        <dbReference type="ARBA" id="ARBA00022485"/>
    </source>
</evidence>
<keyword evidence="6" id="KW-0547">Nucleotide-binding</keyword>
<dbReference type="SUPFAM" id="SSF102114">
    <property type="entry name" value="Radical SAM enzymes"/>
    <property type="match status" value="1"/>
</dbReference>
<dbReference type="Pfam" id="PF06463">
    <property type="entry name" value="Mob_synth_C"/>
    <property type="match status" value="1"/>
</dbReference>
<dbReference type="NCBIfam" id="TIGR02666">
    <property type="entry name" value="moaA"/>
    <property type="match status" value="1"/>
</dbReference>
<keyword evidence="3" id="KW-0004">4Fe-4S</keyword>
<dbReference type="GO" id="GO:0061799">
    <property type="term" value="F:cyclic pyranopterin monophosphate synthase activity"/>
    <property type="evidence" value="ECO:0007669"/>
    <property type="project" value="TreeGrafter"/>
</dbReference>
<dbReference type="InterPro" id="IPR013785">
    <property type="entry name" value="Aldolase_TIM"/>
</dbReference>
<dbReference type="GO" id="GO:0005525">
    <property type="term" value="F:GTP binding"/>
    <property type="evidence" value="ECO:0007669"/>
    <property type="project" value="UniProtKB-KW"/>
</dbReference>
<dbReference type="RefSeq" id="WP_240100277.1">
    <property type="nucleotide sequence ID" value="NZ_JAJSON010000026.1"/>
</dbReference>
<dbReference type="PROSITE" id="PS51918">
    <property type="entry name" value="RADICAL_SAM"/>
    <property type="match status" value="1"/>
</dbReference>
<evidence type="ECO:0000313" key="15">
    <source>
        <dbReference type="Proteomes" id="UP001139344"/>
    </source>
</evidence>
<accession>A0A9X1UZR8</accession>
<dbReference type="InterPro" id="IPR007197">
    <property type="entry name" value="rSAM"/>
</dbReference>
<dbReference type="SFLD" id="SFLDG01386">
    <property type="entry name" value="main_SPASM_domain-containing"/>
    <property type="match status" value="1"/>
</dbReference>
<dbReference type="Pfam" id="PF04055">
    <property type="entry name" value="Radical_SAM"/>
    <property type="match status" value="1"/>
</dbReference>
<evidence type="ECO:0000256" key="8">
    <source>
        <dbReference type="ARBA" id="ARBA00023014"/>
    </source>
</evidence>
<dbReference type="AlphaFoldDB" id="A0A9X1UZR8"/>
<evidence type="ECO:0000259" key="13">
    <source>
        <dbReference type="PROSITE" id="PS51918"/>
    </source>
</evidence>
<dbReference type="SFLD" id="SFLDS00029">
    <property type="entry name" value="Radical_SAM"/>
    <property type="match status" value="1"/>
</dbReference>
<dbReference type="EC" id="4.1.99.22" evidence="2"/>
<dbReference type="SMART" id="SM00729">
    <property type="entry name" value="Elp3"/>
    <property type="match status" value="1"/>
</dbReference>
<dbReference type="CDD" id="cd21117">
    <property type="entry name" value="Twitch_MoaA"/>
    <property type="match status" value="1"/>
</dbReference>
<comment type="catalytic activity">
    <reaction evidence="12">
        <text>GTP + AH2 + S-adenosyl-L-methionine = (8S)-3',8-cyclo-7,8-dihydroguanosine 5'-triphosphate + 5'-deoxyadenosine + L-methionine + A + H(+)</text>
        <dbReference type="Rhea" id="RHEA:49576"/>
        <dbReference type="ChEBI" id="CHEBI:13193"/>
        <dbReference type="ChEBI" id="CHEBI:15378"/>
        <dbReference type="ChEBI" id="CHEBI:17319"/>
        <dbReference type="ChEBI" id="CHEBI:17499"/>
        <dbReference type="ChEBI" id="CHEBI:37565"/>
        <dbReference type="ChEBI" id="CHEBI:57844"/>
        <dbReference type="ChEBI" id="CHEBI:59789"/>
        <dbReference type="ChEBI" id="CHEBI:131766"/>
        <dbReference type="EC" id="4.1.99.22"/>
    </reaction>
</comment>
<evidence type="ECO:0000256" key="9">
    <source>
        <dbReference type="ARBA" id="ARBA00023134"/>
    </source>
</evidence>
<dbReference type="GO" id="GO:0006777">
    <property type="term" value="P:Mo-molybdopterin cofactor biosynthetic process"/>
    <property type="evidence" value="ECO:0007669"/>
    <property type="project" value="UniProtKB-KW"/>
</dbReference>
<dbReference type="EMBL" id="JAJSON010000026">
    <property type="protein sequence ID" value="MCG9972911.1"/>
    <property type="molecule type" value="Genomic_DNA"/>
</dbReference>
<sequence>MTKTTKILTDNFKRQHNYLRISLIEKCNLRCAYCMPADGVPLTPKNQLMQADELLEIAKVFVNNGVDKIRLTGGEPLVRKDFSDILKRLSALPVKLSVTTNAVLADRYIEDFRRYGLNDINVSLDTLLPEKFKMITRRDQFKKAWKNIHLLIREGFNVKINAVLMKDFNEDEITDFILFTRNLPVTVRFIEFMPFDGNRWNRSKLVTEEEILGKAEEFFGNEHVEKLVDEKNFTSRNYRIKGFEGRFGIISSVSNPFCDGCNRIRLTANGKIKNCLFSNHETDLLSALREGENLEELIANSLNKKKAVRAGMNSFEKLNDPERHTNNRSMITIGG</sequence>
<dbReference type="PROSITE" id="PS01305">
    <property type="entry name" value="MOAA_NIFB_PQQE"/>
    <property type="match status" value="1"/>
</dbReference>
<keyword evidence="9" id="KW-0342">GTP-binding</keyword>
<dbReference type="InterPro" id="IPR050105">
    <property type="entry name" value="MoCo_biosynth_MoaA/MoaC"/>
</dbReference>
<reference evidence="14" key="1">
    <citation type="submission" date="2021-12" db="EMBL/GenBank/DDBJ databases">
        <title>Description of Gramella crocea sp. nov., a new bacterium isolated from activated sludge.</title>
        <authorList>
            <person name="Zhang X."/>
        </authorList>
    </citation>
    <scope>NUCLEOTIDE SEQUENCE</scope>
    <source>
        <strain evidence="14">YB25</strain>
    </source>
</reference>
<evidence type="ECO:0000256" key="4">
    <source>
        <dbReference type="ARBA" id="ARBA00022691"/>
    </source>
</evidence>
<dbReference type="Gene3D" id="3.20.20.70">
    <property type="entry name" value="Aldolase class I"/>
    <property type="match status" value="1"/>
</dbReference>
<keyword evidence="7" id="KW-0408">Iron</keyword>
<dbReference type="GO" id="GO:0046872">
    <property type="term" value="F:metal ion binding"/>
    <property type="evidence" value="ECO:0007669"/>
    <property type="project" value="UniProtKB-KW"/>
</dbReference>
<dbReference type="SFLD" id="SFLDG01067">
    <property type="entry name" value="SPASM/twitch_domain_containing"/>
    <property type="match status" value="1"/>
</dbReference>
<keyword evidence="10" id="KW-0501">Molybdenum cofactor biosynthesis</keyword>
<dbReference type="PANTHER" id="PTHR22960:SF0">
    <property type="entry name" value="MOLYBDENUM COFACTOR BIOSYNTHESIS PROTEIN 1"/>
    <property type="match status" value="1"/>
</dbReference>
<keyword evidence="15" id="KW-1185">Reference proteome</keyword>
<keyword evidence="8" id="KW-0411">Iron-sulfur</keyword>
<dbReference type="Proteomes" id="UP001139344">
    <property type="component" value="Unassembled WGS sequence"/>
</dbReference>
<feature type="domain" description="Radical SAM core" evidence="13">
    <location>
        <begin position="11"/>
        <end position="229"/>
    </location>
</feature>
<proteinExistence type="predicted"/>
<evidence type="ECO:0000256" key="11">
    <source>
        <dbReference type="ARBA" id="ARBA00023239"/>
    </source>
</evidence>
<evidence type="ECO:0000256" key="10">
    <source>
        <dbReference type="ARBA" id="ARBA00023150"/>
    </source>
</evidence>
<evidence type="ECO:0000256" key="2">
    <source>
        <dbReference type="ARBA" id="ARBA00012167"/>
    </source>
</evidence>
<dbReference type="InterPro" id="IPR006638">
    <property type="entry name" value="Elp3/MiaA/NifB-like_rSAM"/>
</dbReference>
<evidence type="ECO:0000256" key="12">
    <source>
        <dbReference type="ARBA" id="ARBA00048697"/>
    </source>
</evidence>
<dbReference type="InterPro" id="IPR013483">
    <property type="entry name" value="MoaA"/>
</dbReference>
<evidence type="ECO:0000256" key="5">
    <source>
        <dbReference type="ARBA" id="ARBA00022723"/>
    </source>
</evidence>
<comment type="cofactor">
    <cofactor evidence="1">
        <name>[4Fe-4S] cluster</name>
        <dbReference type="ChEBI" id="CHEBI:49883"/>
    </cofactor>
</comment>
<evidence type="ECO:0000256" key="6">
    <source>
        <dbReference type="ARBA" id="ARBA00022741"/>
    </source>
</evidence>